<dbReference type="InterPro" id="IPR027417">
    <property type="entry name" value="P-loop_NTPase"/>
</dbReference>
<name>A0A921HPS2_9FIRM</name>
<dbReference type="PROSITE" id="PS50045">
    <property type="entry name" value="SIGMA54_INTERACT_4"/>
    <property type="match status" value="1"/>
</dbReference>
<comment type="caution">
    <text evidence="4">The sequence shown here is derived from an EMBL/GenBank/DDBJ whole genome shotgun (WGS) entry which is preliminary data.</text>
</comment>
<feature type="domain" description="Sigma-54 factor interaction" evidence="3">
    <location>
        <begin position="333"/>
        <end position="562"/>
    </location>
</feature>
<dbReference type="PANTHER" id="PTHR32071:SF57">
    <property type="entry name" value="C4-DICARBOXYLATE TRANSPORT TRANSCRIPTIONAL REGULATORY PROTEIN DCTD"/>
    <property type="match status" value="1"/>
</dbReference>
<evidence type="ECO:0000256" key="1">
    <source>
        <dbReference type="ARBA" id="ARBA00022741"/>
    </source>
</evidence>
<dbReference type="InterPro" id="IPR000014">
    <property type="entry name" value="PAS"/>
</dbReference>
<dbReference type="InterPro" id="IPR058031">
    <property type="entry name" value="AAA_lid_NorR"/>
</dbReference>
<sequence length="653" mass="74205">MKKLIIISFGYNTGKTIYDQLNNLFAASLDIKYYFISSPPPHNFAADLVLFSGKLTYDKMKHLIGDRPYIIARRSINYHEINKLFKLPRYTDALLVNDTQESAEETIFLLQALGIDHINLSPYYPGIKEFPRLSIAVTPGEVEHVPPFVNKIIDIKTRLVDITSIVEILAHFDMLEEFAHILSTKYIQDIIKLIKTGNKLLNDSNNMKERFKTVINNVHDGLIAINKENKVSVFNPVAEQLFDKKSLAVTGQPIENVLDSELLKTVDNPRKEGVLKLHSHEILISEMPLYTKNTDKGRLYVLKDVSEIHRLEESVRRRLYQEQNIARYQFTDIVGNSPALKNTLALAQKMAKSDATIFIQGESGTGKELLAQSIHNASARSKGPFVAINFAALSETLLESELFGYVEGSFTGAKKGGASGLFEAAHKGTLFLDEIGDAPLPFQVKLLRVLQERQIRRVGSIKIIPIDVRIIVATNHNLKEDIKLGLFREDLYYRLNVLPLKVPPLRQRREDIMPLCYAFYKKYKPLAADAETFFKNIRPFLEAYSWQGNIRELQNIIEYLINICPDTVPQGSDLPEDMKIQLFTDSAKINIKEEILAEIKRCNVNRLPVGRRSLAAKFTLPENKIREILLQLQNENKIIITAGKYGLKAIDLE</sequence>
<reference evidence="4" key="1">
    <citation type="journal article" date="2021" name="PeerJ">
        <title>Extensive microbial diversity within the chicken gut microbiome revealed by metagenomics and culture.</title>
        <authorList>
            <person name="Gilroy R."/>
            <person name="Ravi A."/>
            <person name="Getino M."/>
            <person name="Pursley I."/>
            <person name="Horton D.L."/>
            <person name="Alikhan N.F."/>
            <person name="Baker D."/>
            <person name="Gharbi K."/>
            <person name="Hall N."/>
            <person name="Watson M."/>
            <person name="Adriaenssens E.M."/>
            <person name="Foster-Nyarko E."/>
            <person name="Jarju S."/>
            <person name="Secka A."/>
            <person name="Antonio M."/>
            <person name="Oren A."/>
            <person name="Chaudhuri R.R."/>
            <person name="La Ragione R."/>
            <person name="Hildebrand F."/>
            <person name="Pallen M.J."/>
        </authorList>
    </citation>
    <scope>NUCLEOTIDE SEQUENCE</scope>
    <source>
        <strain evidence="4">7318</strain>
    </source>
</reference>
<reference evidence="4" key="2">
    <citation type="submission" date="2021-09" db="EMBL/GenBank/DDBJ databases">
        <authorList>
            <person name="Gilroy R."/>
        </authorList>
    </citation>
    <scope>NUCLEOTIDE SEQUENCE</scope>
    <source>
        <strain evidence="4">7318</strain>
    </source>
</reference>
<gene>
    <name evidence="4" type="ORF">K8V65_07530</name>
</gene>
<keyword evidence="2" id="KW-0067">ATP-binding</keyword>
<dbReference type="SUPFAM" id="SSF55785">
    <property type="entry name" value="PYP-like sensor domain (PAS domain)"/>
    <property type="match status" value="1"/>
</dbReference>
<evidence type="ECO:0000313" key="5">
    <source>
        <dbReference type="Proteomes" id="UP000780768"/>
    </source>
</evidence>
<dbReference type="Pfam" id="PF25601">
    <property type="entry name" value="AAA_lid_14"/>
    <property type="match status" value="1"/>
</dbReference>
<keyword evidence="1" id="KW-0547">Nucleotide-binding</keyword>
<dbReference type="SMART" id="SM00091">
    <property type="entry name" value="PAS"/>
    <property type="match status" value="1"/>
</dbReference>
<dbReference type="InterPro" id="IPR003593">
    <property type="entry name" value="AAA+_ATPase"/>
</dbReference>
<dbReference type="GO" id="GO:0005524">
    <property type="term" value="F:ATP binding"/>
    <property type="evidence" value="ECO:0007669"/>
    <property type="project" value="UniProtKB-KW"/>
</dbReference>
<dbReference type="SMART" id="SM00382">
    <property type="entry name" value="AAA"/>
    <property type="match status" value="1"/>
</dbReference>
<dbReference type="CDD" id="cd00009">
    <property type="entry name" value="AAA"/>
    <property type="match status" value="1"/>
</dbReference>
<dbReference type="EMBL" id="DYVR01000208">
    <property type="protein sequence ID" value="HJF85494.1"/>
    <property type="molecule type" value="Genomic_DNA"/>
</dbReference>
<dbReference type="GO" id="GO:0006355">
    <property type="term" value="P:regulation of DNA-templated transcription"/>
    <property type="evidence" value="ECO:0007669"/>
    <property type="project" value="InterPro"/>
</dbReference>
<dbReference type="AlphaFoldDB" id="A0A921HPS2"/>
<dbReference type="InterPro" id="IPR025943">
    <property type="entry name" value="Sigma_54_int_dom_ATP-bd_2"/>
</dbReference>
<dbReference type="InterPro" id="IPR002078">
    <property type="entry name" value="Sigma_54_int"/>
</dbReference>
<dbReference type="Gene3D" id="1.10.8.60">
    <property type="match status" value="1"/>
</dbReference>
<dbReference type="Pfam" id="PF00158">
    <property type="entry name" value="Sigma54_activat"/>
    <property type="match status" value="1"/>
</dbReference>
<dbReference type="PROSITE" id="PS00676">
    <property type="entry name" value="SIGMA54_INTERACT_2"/>
    <property type="match status" value="1"/>
</dbReference>
<evidence type="ECO:0000256" key="2">
    <source>
        <dbReference type="ARBA" id="ARBA00022840"/>
    </source>
</evidence>
<dbReference type="FunFam" id="3.40.50.300:FF:000006">
    <property type="entry name" value="DNA-binding transcriptional regulator NtrC"/>
    <property type="match status" value="1"/>
</dbReference>
<dbReference type="Proteomes" id="UP000780768">
    <property type="component" value="Unassembled WGS sequence"/>
</dbReference>
<evidence type="ECO:0000259" key="3">
    <source>
        <dbReference type="PROSITE" id="PS50045"/>
    </source>
</evidence>
<dbReference type="PANTHER" id="PTHR32071">
    <property type="entry name" value="TRANSCRIPTIONAL REGULATORY PROTEIN"/>
    <property type="match status" value="1"/>
</dbReference>
<dbReference type="Gene3D" id="3.30.450.20">
    <property type="entry name" value="PAS domain"/>
    <property type="match status" value="1"/>
</dbReference>
<protein>
    <submittedName>
        <fullName evidence="4">Sigma 54-interacting transcriptional regulator</fullName>
    </submittedName>
</protein>
<dbReference type="Gene3D" id="3.40.50.300">
    <property type="entry name" value="P-loop containing nucleotide triphosphate hydrolases"/>
    <property type="match status" value="1"/>
</dbReference>
<accession>A0A921HPS2</accession>
<dbReference type="InterPro" id="IPR035965">
    <property type="entry name" value="PAS-like_dom_sf"/>
</dbReference>
<dbReference type="PROSITE" id="PS00675">
    <property type="entry name" value="SIGMA54_INTERACT_1"/>
    <property type="match status" value="1"/>
</dbReference>
<evidence type="ECO:0000313" key="4">
    <source>
        <dbReference type="EMBL" id="HJF85494.1"/>
    </source>
</evidence>
<organism evidence="4 5">
    <name type="scientific">Megamonas hypermegale</name>
    <dbReference type="NCBI Taxonomy" id="158847"/>
    <lineage>
        <taxon>Bacteria</taxon>
        <taxon>Bacillati</taxon>
        <taxon>Bacillota</taxon>
        <taxon>Negativicutes</taxon>
        <taxon>Selenomonadales</taxon>
        <taxon>Selenomonadaceae</taxon>
        <taxon>Megamonas</taxon>
    </lineage>
</organism>
<proteinExistence type="predicted"/>
<dbReference type="SUPFAM" id="SSF52540">
    <property type="entry name" value="P-loop containing nucleoside triphosphate hydrolases"/>
    <property type="match status" value="1"/>
</dbReference>
<dbReference type="InterPro" id="IPR025662">
    <property type="entry name" value="Sigma_54_int_dom_ATP-bd_1"/>
</dbReference>